<feature type="compositionally biased region" description="Low complexity" evidence="9">
    <location>
        <begin position="1020"/>
        <end position="1031"/>
    </location>
</feature>
<feature type="region of interest" description="Disordered" evidence="9">
    <location>
        <begin position="1127"/>
        <end position="1155"/>
    </location>
</feature>
<dbReference type="Proteomes" id="UP000620124">
    <property type="component" value="Unassembled WGS sequence"/>
</dbReference>
<feature type="compositionally biased region" description="Basic and acidic residues" evidence="9">
    <location>
        <begin position="849"/>
        <end position="865"/>
    </location>
</feature>
<feature type="compositionally biased region" description="Low complexity" evidence="9">
    <location>
        <begin position="406"/>
        <end position="431"/>
    </location>
</feature>
<dbReference type="GO" id="GO:0032259">
    <property type="term" value="P:methylation"/>
    <property type="evidence" value="ECO:0007669"/>
    <property type="project" value="UniProtKB-KW"/>
</dbReference>
<evidence type="ECO:0000256" key="8">
    <source>
        <dbReference type="ARBA" id="ARBA00023242"/>
    </source>
</evidence>
<dbReference type="CDD" id="cd10524">
    <property type="entry name" value="SET_Suv4-20-like"/>
    <property type="match status" value="1"/>
</dbReference>
<dbReference type="Pfam" id="PF00856">
    <property type="entry name" value="SET"/>
    <property type="match status" value="1"/>
</dbReference>
<feature type="region of interest" description="Disordered" evidence="9">
    <location>
        <begin position="677"/>
        <end position="884"/>
    </location>
</feature>
<dbReference type="GO" id="GO:0005694">
    <property type="term" value="C:chromosome"/>
    <property type="evidence" value="ECO:0007669"/>
    <property type="project" value="UniProtKB-SubCell"/>
</dbReference>
<dbReference type="PANTHER" id="PTHR12977:SF4">
    <property type="entry name" value="HISTONE-LYSINE N-METHYLTRANSFERASE KMT5B"/>
    <property type="match status" value="1"/>
</dbReference>
<feature type="domain" description="SET" evidence="10">
    <location>
        <begin position="126"/>
        <end position="248"/>
    </location>
</feature>
<feature type="region of interest" description="Disordered" evidence="9">
    <location>
        <begin position="904"/>
        <end position="1074"/>
    </location>
</feature>
<keyword evidence="5" id="KW-0808">Transferase</keyword>
<feature type="compositionally biased region" description="Polar residues" evidence="9">
    <location>
        <begin position="952"/>
        <end position="969"/>
    </location>
</feature>
<evidence type="ECO:0000256" key="2">
    <source>
        <dbReference type="ARBA" id="ARBA00004286"/>
    </source>
</evidence>
<comment type="subcellular location">
    <subcellularLocation>
        <location evidence="2">Chromosome</location>
    </subcellularLocation>
    <subcellularLocation>
        <location evidence="1">Nucleus</location>
    </subcellularLocation>
</comment>
<evidence type="ECO:0000313" key="12">
    <source>
        <dbReference type="Proteomes" id="UP000620124"/>
    </source>
</evidence>
<dbReference type="OrthoDB" id="6627536at2759"/>
<dbReference type="InterPro" id="IPR001214">
    <property type="entry name" value="SET_dom"/>
</dbReference>
<accession>A0A8H6YMM1</accession>
<dbReference type="InterPro" id="IPR039977">
    <property type="entry name" value="Suv4-20/Set9"/>
</dbReference>
<protein>
    <recommendedName>
        <fullName evidence="10">SET domain-containing protein</fullName>
    </recommendedName>
</protein>
<feature type="compositionally biased region" description="Low complexity" evidence="9">
    <location>
        <begin position="986"/>
        <end position="999"/>
    </location>
</feature>
<keyword evidence="8" id="KW-0539">Nucleus</keyword>
<evidence type="ECO:0000256" key="6">
    <source>
        <dbReference type="ARBA" id="ARBA00022691"/>
    </source>
</evidence>
<feature type="compositionally biased region" description="Basic and acidic residues" evidence="9">
    <location>
        <begin position="532"/>
        <end position="548"/>
    </location>
</feature>
<feature type="compositionally biased region" description="Polar residues" evidence="9">
    <location>
        <begin position="372"/>
        <end position="387"/>
    </location>
</feature>
<keyword evidence="7" id="KW-0156">Chromatin regulator</keyword>
<name>A0A8H6YMM1_9AGAR</name>
<dbReference type="Gene3D" id="1.10.10.1700">
    <property type="entry name" value="Histone-lysine N-methyltransferase"/>
    <property type="match status" value="1"/>
</dbReference>
<dbReference type="EMBL" id="JACAZI010000004">
    <property type="protein sequence ID" value="KAF7361799.1"/>
    <property type="molecule type" value="Genomic_DNA"/>
</dbReference>
<dbReference type="PROSITE" id="PS50280">
    <property type="entry name" value="SET"/>
    <property type="match status" value="1"/>
</dbReference>
<evidence type="ECO:0000313" key="11">
    <source>
        <dbReference type="EMBL" id="KAF7361799.1"/>
    </source>
</evidence>
<dbReference type="GO" id="GO:0042799">
    <property type="term" value="F:histone H4K20 methyltransferase activity"/>
    <property type="evidence" value="ECO:0007669"/>
    <property type="project" value="TreeGrafter"/>
</dbReference>
<feature type="compositionally biased region" description="Acidic residues" evidence="9">
    <location>
        <begin position="335"/>
        <end position="346"/>
    </location>
</feature>
<dbReference type="SUPFAM" id="SSF82199">
    <property type="entry name" value="SET domain"/>
    <property type="match status" value="1"/>
</dbReference>
<evidence type="ECO:0000256" key="9">
    <source>
        <dbReference type="SAM" id="MobiDB-lite"/>
    </source>
</evidence>
<sequence>MTSLSYTPGKVFWRPTKIMNMRDLSKDDDFLSHLLVEKLGTGTVPLLVHKMDSSRRLPKTDADDLLQIVRRLVVTKGPVPLVTRQAVDELLVLAPIRYYLKQYTQKQINAFATHASRYFELYHPSGCIEIAHTSRYSHHTGKSELCILATRNLAPGAVITELKGSMANLTDEEDKELKRTDLRNSDIRRDFSVIHSKQMKKNHLFLGPARFVNHDCNNNCELFREGKYITFRVLRPISIGEEITAHYGDGYFGRKNRHCLCETCEKRGRGGYAPDHTDEDPPISSDSEEDSDSDLDSDSDSNASGSDSPKKPGLNLNERRTRRGVYAVMPLAEKDDSDESEDEPDDVAPPIAPKDTVGGGEIELLAEVDTASELTSLPPSRAQSNSALHAVAGPSSLPTPETPGIASPAPSALTSLSPALTARSSSALTSLSEDRHSTPKSNQSTPFRSIIATRGQKAKSSSTPTVGAPSKQLMTPPLSEDPDTPTKRLTRSASAVLLSSKRGTGNDKGKGKQKASQASTPTPLLARTRKGKEKEEVDVKKEEPEPRILRTRPSLPAMNVEVSKEPPPKRQIPKGPDGKPLPICSTCSNVLPVISVDAKVVWGLEPPTKGKKKKQDCPRCIRHFAIYGQAWPCRISIHGPVFLLPTPREETTPVESASRRVNKKALSVLDRKLAAAAADASASAKSRKRQREEEERPMFKRRKTEPILRVETSKSQRAKFTMNKSGRHSLPGSRVLRTYGRGGKTGQKPRSPSPSPSKSSGKDEEPVSEAPPEEPEDAQKPTPKVRRKKKATTPLPTLSRAQRAEEREKVRRWQQKVKEEAEGDSADEDEAEEATSSARKRSSADVEGLEDRPKKKGPRAKEKEIQLPMQKVIPRPSSGFRGGQLFAKPNPLSYALHAWASPLVSTASSSEDELPPVTPEDEPYAPTFTSPANIDLTFKPTPFSFARRRWGSGSTPPRGVTSTPSSTDQDLSESQRDELFFNGDHPPSSSLSQDSADALGPAWCPNPAKDNKNLHPNRYPSPFSSSLSESSADNDESPTQRTVVKRTPLSSPLRDAIARTPLSSPLRDSDSSPLPLLRRVFSPISSPLSSLDSVPASPRDSKAEADLGLLAANVANAVLKGCKSATLGDLISSPNRADSGWDSPLTSSIDSDLDP</sequence>
<reference evidence="11" key="1">
    <citation type="submission" date="2020-05" db="EMBL/GenBank/DDBJ databases">
        <title>Mycena genomes resolve the evolution of fungal bioluminescence.</title>
        <authorList>
            <person name="Tsai I.J."/>
        </authorList>
    </citation>
    <scope>NUCLEOTIDE SEQUENCE</scope>
    <source>
        <strain evidence="11">CCC161011</strain>
    </source>
</reference>
<evidence type="ECO:0000259" key="10">
    <source>
        <dbReference type="PROSITE" id="PS50280"/>
    </source>
</evidence>
<feature type="compositionally biased region" description="Low complexity" evidence="9">
    <location>
        <begin position="1061"/>
        <end position="1074"/>
    </location>
</feature>
<dbReference type="Gene3D" id="2.170.270.10">
    <property type="entry name" value="SET domain"/>
    <property type="match status" value="1"/>
</dbReference>
<feature type="region of interest" description="Disordered" evidence="9">
    <location>
        <begin position="270"/>
        <end position="579"/>
    </location>
</feature>
<dbReference type="InterPro" id="IPR041938">
    <property type="entry name" value="Hist-Lys_N-MTase_N"/>
</dbReference>
<feature type="compositionally biased region" description="Basic and acidic residues" evidence="9">
    <location>
        <begin position="690"/>
        <end position="714"/>
    </location>
</feature>
<dbReference type="SMART" id="SM00317">
    <property type="entry name" value="SET"/>
    <property type="match status" value="1"/>
</dbReference>
<evidence type="ECO:0000256" key="1">
    <source>
        <dbReference type="ARBA" id="ARBA00004123"/>
    </source>
</evidence>
<feature type="compositionally biased region" description="Acidic residues" evidence="9">
    <location>
        <begin position="821"/>
        <end position="833"/>
    </location>
</feature>
<evidence type="ECO:0000256" key="4">
    <source>
        <dbReference type="ARBA" id="ARBA00022603"/>
    </source>
</evidence>
<organism evidence="11 12">
    <name type="scientific">Mycena venus</name>
    <dbReference type="NCBI Taxonomy" id="2733690"/>
    <lineage>
        <taxon>Eukaryota</taxon>
        <taxon>Fungi</taxon>
        <taxon>Dikarya</taxon>
        <taxon>Basidiomycota</taxon>
        <taxon>Agaricomycotina</taxon>
        <taxon>Agaricomycetes</taxon>
        <taxon>Agaricomycetidae</taxon>
        <taxon>Agaricales</taxon>
        <taxon>Marasmiineae</taxon>
        <taxon>Mycenaceae</taxon>
        <taxon>Mycena</taxon>
    </lineage>
</organism>
<dbReference type="GO" id="GO:0005634">
    <property type="term" value="C:nucleus"/>
    <property type="evidence" value="ECO:0007669"/>
    <property type="project" value="UniProtKB-SubCell"/>
</dbReference>
<proteinExistence type="predicted"/>
<comment type="caution">
    <text evidence="11">The sequence shown here is derived from an EMBL/GenBank/DDBJ whole genome shotgun (WGS) entry which is preliminary data.</text>
</comment>
<keyword evidence="6" id="KW-0949">S-adenosyl-L-methionine</keyword>
<feature type="compositionally biased region" description="Acidic residues" evidence="9">
    <location>
        <begin position="910"/>
        <end position="923"/>
    </location>
</feature>
<gene>
    <name evidence="11" type="ORF">MVEN_00524100</name>
</gene>
<feature type="compositionally biased region" description="Basic and acidic residues" evidence="9">
    <location>
        <begin position="802"/>
        <end position="820"/>
    </location>
</feature>
<dbReference type="PANTHER" id="PTHR12977">
    <property type="entry name" value="SUPPRESSOR OF VARIEGATION 4-20-RELATED"/>
    <property type="match status" value="1"/>
</dbReference>
<dbReference type="InterPro" id="IPR046341">
    <property type="entry name" value="SET_dom_sf"/>
</dbReference>
<keyword evidence="3" id="KW-0158">Chromosome</keyword>
<feature type="compositionally biased region" description="Acidic residues" evidence="9">
    <location>
        <begin position="277"/>
        <end position="299"/>
    </location>
</feature>
<keyword evidence="12" id="KW-1185">Reference proteome</keyword>
<keyword evidence="4" id="KW-0489">Methyltransferase</keyword>
<evidence type="ECO:0000256" key="7">
    <source>
        <dbReference type="ARBA" id="ARBA00022853"/>
    </source>
</evidence>
<evidence type="ECO:0000256" key="5">
    <source>
        <dbReference type="ARBA" id="ARBA00022679"/>
    </source>
</evidence>
<feature type="compositionally biased region" description="Polar residues" evidence="9">
    <location>
        <begin position="1144"/>
        <end position="1155"/>
    </location>
</feature>
<evidence type="ECO:0000256" key="3">
    <source>
        <dbReference type="ARBA" id="ARBA00022454"/>
    </source>
</evidence>
<dbReference type="AlphaFoldDB" id="A0A8H6YMM1"/>